<sequence>MEKAEQLFQAYKERKEIDPFPLTEEEGKKVGEEFSKMLIDYEGLGGYKIAKGGIIGVLTKAMITSSEDVELWFKTHKVEVELIALVKSGKISKIYLGLEIPATRFKTWDLPTQYIIADDAFAGRLFVGKEIEPPYGSFKLFINDKYIATGSPTYSPQSLIKDFMEGYVALGAFLGPYKISKGDKIRVEGKKTISVKMV</sequence>
<protein>
    <submittedName>
        <fullName evidence="2">2-keto-4-pentenoate hydratase</fullName>
    </submittedName>
</protein>
<dbReference type="GeneID" id="10599515"/>
<proteinExistence type="predicted"/>
<dbReference type="GO" id="GO:0003824">
    <property type="term" value="F:catalytic activity"/>
    <property type="evidence" value="ECO:0007669"/>
    <property type="project" value="InterPro"/>
</dbReference>
<dbReference type="AlphaFoldDB" id="A0A650CVE8"/>
<accession>A0A650CVE8</accession>
<dbReference type="InterPro" id="IPR036663">
    <property type="entry name" value="Fumarylacetoacetase_C_sf"/>
</dbReference>
<dbReference type="Gene3D" id="3.90.850.10">
    <property type="entry name" value="Fumarylacetoacetase-like, C-terminal domain"/>
    <property type="match status" value="1"/>
</dbReference>
<dbReference type="KEGG" id="aamb:D1866_07265"/>
<gene>
    <name evidence="2" type="ORF">D1866_07265</name>
    <name evidence="1" type="ORF">GFB69_07555</name>
</gene>
<reference evidence="2 3" key="2">
    <citation type="submission" date="2019-10" db="EMBL/GenBank/DDBJ databases">
        <title>Genome Sequences from Six Type Strain Members of the Archaeal Family Sulfolobaceae: Acidianus ambivalens, Acidianus infernus, Metallosphaera prunae, Stygiolobus azoricus, Sulfolobus metallicus, and Sulfurisphaera ohwakuensis.</title>
        <authorList>
            <person name="Counts J.A."/>
            <person name="Kelly R.M."/>
        </authorList>
    </citation>
    <scope>NUCLEOTIDE SEQUENCE [LARGE SCALE GENOMIC DNA]</scope>
    <source>
        <strain evidence="2 3">LEI 10</strain>
    </source>
</reference>
<reference evidence="1 4" key="1">
    <citation type="submission" date="2019-10" db="EMBL/GenBank/DDBJ databases">
        <title>Comparative genomics of sulfur disproportionating microorganisms.</title>
        <authorList>
            <person name="Ward L.M."/>
            <person name="Bertran E."/>
            <person name="Johnston D."/>
        </authorList>
    </citation>
    <scope>NUCLEOTIDE SEQUENCE [LARGE SCALE GENOMIC DNA]</scope>
    <source>
        <strain evidence="1 4">DSM 3772</strain>
    </source>
</reference>
<evidence type="ECO:0000313" key="1">
    <source>
        <dbReference type="EMBL" id="MQL55596.1"/>
    </source>
</evidence>
<evidence type="ECO:0000313" key="3">
    <source>
        <dbReference type="Proteomes" id="UP000426328"/>
    </source>
</evidence>
<name>A0A650CVE8_ACIAM</name>
<dbReference type="SUPFAM" id="SSF56529">
    <property type="entry name" value="FAH"/>
    <property type="match status" value="1"/>
</dbReference>
<dbReference type="EMBL" id="CP045482">
    <property type="protein sequence ID" value="QGR21819.1"/>
    <property type="molecule type" value="Genomic_DNA"/>
</dbReference>
<evidence type="ECO:0000313" key="2">
    <source>
        <dbReference type="EMBL" id="QGR21819.1"/>
    </source>
</evidence>
<dbReference type="RefSeq" id="WP_048054827.1">
    <property type="nucleotide sequence ID" value="NZ_CP045482.1"/>
</dbReference>
<dbReference type="Proteomes" id="UP000474054">
    <property type="component" value="Unassembled WGS sequence"/>
</dbReference>
<organism evidence="2 3">
    <name type="scientific">Acidianus ambivalens</name>
    <name type="common">Desulfurolobus ambivalens</name>
    <dbReference type="NCBI Taxonomy" id="2283"/>
    <lineage>
        <taxon>Archaea</taxon>
        <taxon>Thermoproteota</taxon>
        <taxon>Thermoprotei</taxon>
        <taxon>Sulfolobales</taxon>
        <taxon>Sulfolobaceae</taxon>
        <taxon>Acidianus</taxon>
    </lineage>
</organism>
<keyword evidence="3" id="KW-1185">Reference proteome</keyword>
<dbReference type="GeneID" id="42779525"/>
<dbReference type="EMBL" id="WHYS01000002">
    <property type="protein sequence ID" value="MQL55596.1"/>
    <property type="molecule type" value="Genomic_DNA"/>
</dbReference>
<evidence type="ECO:0000313" key="4">
    <source>
        <dbReference type="Proteomes" id="UP000474054"/>
    </source>
</evidence>
<dbReference type="Proteomes" id="UP000426328">
    <property type="component" value="Chromosome"/>
</dbReference>